<organism evidence="3 4">
    <name type="scientific">Coprinopsis marcescibilis</name>
    <name type="common">Agaric fungus</name>
    <name type="synonym">Psathyrella marcescibilis</name>
    <dbReference type="NCBI Taxonomy" id="230819"/>
    <lineage>
        <taxon>Eukaryota</taxon>
        <taxon>Fungi</taxon>
        <taxon>Dikarya</taxon>
        <taxon>Basidiomycota</taxon>
        <taxon>Agaricomycotina</taxon>
        <taxon>Agaricomycetes</taxon>
        <taxon>Agaricomycetidae</taxon>
        <taxon>Agaricales</taxon>
        <taxon>Agaricineae</taxon>
        <taxon>Psathyrellaceae</taxon>
        <taxon>Coprinopsis</taxon>
    </lineage>
</organism>
<dbReference type="PANTHER" id="PTHR14379:SF3">
    <property type="entry name" value="MEIOSIS REGULATOR AND MRNA STABILITY FACTOR 1"/>
    <property type="match status" value="1"/>
</dbReference>
<sequence>MKDTADNNTHEVAIFWDFSSRPAPSDASGCQVSNALRGIGQRFGSIKLFKVYLPIFEHSSSNGARSSSFRSELQASGASLTDIPANNNISANVSGQMITVDMFTYAMERPPTTTTVVLITEDELFSYAISTLRLRNYRTAIIGSDRNSSLLSQGAIYFDWTLDVLQIPNRAFSQPSKASNAISSQESPKKPLQSPLITPMVGDRHLPAESPKHYPDQPMLQEERGDEVDLGHFLPRGKSRASEATETPEQLLSPQIRGTASMIDLDDPMLAFSPKPTVQPRDVSLHDMSNTPSTPRMSSGNSHSPPPSVNSTLPNRSIPAGSQPFNGHSSSFHGLSTNANSKPSTQTFTNAFTPSSTFTNPVTGPAPAAANSANSTTYLQPPLSLSNVPSHFQILVQILRTYRLKKVYQPSRSNVAIELVAQDKDIYKKAGVERFAQYSALAEKGEYVILGNLGNGATSIELHPKWR</sequence>
<dbReference type="GO" id="GO:0010468">
    <property type="term" value="P:regulation of gene expression"/>
    <property type="evidence" value="ECO:0007669"/>
    <property type="project" value="InterPro"/>
</dbReference>
<feature type="compositionally biased region" description="Polar residues" evidence="1">
    <location>
        <begin position="176"/>
        <end position="186"/>
    </location>
</feature>
<accession>A0A5C3L1M1</accession>
<protein>
    <recommendedName>
        <fullName evidence="2">NYN domain-containing protein</fullName>
    </recommendedName>
</protein>
<dbReference type="InterPro" id="IPR024768">
    <property type="entry name" value="Marf1"/>
</dbReference>
<feature type="region of interest" description="Disordered" evidence="1">
    <location>
        <begin position="176"/>
        <end position="255"/>
    </location>
</feature>
<gene>
    <name evidence="3" type="ORF">FA15DRAFT_667523</name>
</gene>
<feature type="region of interest" description="Disordered" evidence="1">
    <location>
        <begin position="267"/>
        <end position="373"/>
    </location>
</feature>
<dbReference type="GO" id="GO:1905762">
    <property type="term" value="F:CCR4-NOT complex binding"/>
    <property type="evidence" value="ECO:0007669"/>
    <property type="project" value="TreeGrafter"/>
</dbReference>
<dbReference type="GO" id="GO:0005777">
    <property type="term" value="C:peroxisome"/>
    <property type="evidence" value="ECO:0007669"/>
    <property type="project" value="InterPro"/>
</dbReference>
<dbReference type="Gene3D" id="3.40.50.1010">
    <property type="entry name" value="5'-nuclease"/>
    <property type="match status" value="1"/>
</dbReference>
<dbReference type="Proteomes" id="UP000307440">
    <property type="component" value="Unassembled WGS sequence"/>
</dbReference>
<feature type="compositionally biased region" description="Polar residues" evidence="1">
    <location>
        <begin position="287"/>
        <end position="315"/>
    </location>
</feature>
<proteinExistence type="predicted"/>
<evidence type="ECO:0000313" key="4">
    <source>
        <dbReference type="Proteomes" id="UP000307440"/>
    </source>
</evidence>
<dbReference type="InterPro" id="IPR021139">
    <property type="entry name" value="NYN"/>
</dbReference>
<dbReference type="PANTHER" id="PTHR14379">
    <property type="entry name" value="LIMKAIN B LKAP"/>
    <property type="match status" value="1"/>
</dbReference>
<keyword evidence="4" id="KW-1185">Reference proteome</keyword>
<evidence type="ECO:0000259" key="2">
    <source>
        <dbReference type="Pfam" id="PF01936"/>
    </source>
</evidence>
<dbReference type="STRING" id="230819.A0A5C3L1M1"/>
<dbReference type="AlphaFoldDB" id="A0A5C3L1M1"/>
<evidence type="ECO:0000256" key="1">
    <source>
        <dbReference type="SAM" id="MobiDB-lite"/>
    </source>
</evidence>
<dbReference type="OrthoDB" id="549353at2759"/>
<feature type="compositionally biased region" description="Polar residues" evidence="1">
    <location>
        <begin position="323"/>
        <end position="362"/>
    </location>
</feature>
<dbReference type="GO" id="GO:0004540">
    <property type="term" value="F:RNA nuclease activity"/>
    <property type="evidence" value="ECO:0007669"/>
    <property type="project" value="InterPro"/>
</dbReference>
<reference evidence="3 4" key="1">
    <citation type="journal article" date="2019" name="Nat. Ecol. Evol.">
        <title>Megaphylogeny resolves global patterns of mushroom evolution.</title>
        <authorList>
            <person name="Varga T."/>
            <person name="Krizsan K."/>
            <person name="Foldi C."/>
            <person name="Dima B."/>
            <person name="Sanchez-Garcia M."/>
            <person name="Sanchez-Ramirez S."/>
            <person name="Szollosi G.J."/>
            <person name="Szarkandi J.G."/>
            <person name="Papp V."/>
            <person name="Albert L."/>
            <person name="Andreopoulos W."/>
            <person name="Angelini C."/>
            <person name="Antonin V."/>
            <person name="Barry K.W."/>
            <person name="Bougher N.L."/>
            <person name="Buchanan P."/>
            <person name="Buyck B."/>
            <person name="Bense V."/>
            <person name="Catcheside P."/>
            <person name="Chovatia M."/>
            <person name="Cooper J."/>
            <person name="Damon W."/>
            <person name="Desjardin D."/>
            <person name="Finy P."/>
            <person name="Geml J."/>
            <person name="Haridas S."/>
            <person name="Hughes K."/>
            <person name="Justo A."/>
            <person name="Karasinski D."/>
            <person name="Kautmanova I."/>
            <person name="Kiss B."/>
            <person name="Kocsube S."/>
            <person name="Kotiranta H."/>
            <person name="LaButti K.M."/>
            <person name="Lechner B.E."/>
            <person name="Liimatainen K."/>
            <person name="Lipzen A."/>
            <person name="Lukacs Z."/>
            <person name="Mihaltcheva S."/>
            <person name="Morgado L.N."/>
            <person name="Niskanen T."/>
            <person name="Noordeloos M.E."/>
            <person name="Ohm R.A."/>
            <person name="Ortiz-Santana B."/>
            <person name="Ovrebo C."/>
            <person name="Racz N."/>
            <person name="Riley R."/>
            <person name="Savchenko A."/>
            <person name="Shiryaev A."/>
            <person name="Soop K."/>
            <person name="Spirin V."/>
            <person name="Szebenyi C."/>
            <person name="Tomsovsky M."/>
            <person name="Tulloss R.E."/>
            <person name="Uehling J."/>
            <person name="Grigoriev I.V."/>
            <person name="Vagvolgyi C."/>
            <person name="Papp T."/>
            <person name="Martin F.M."/>
            <person name="Miettinen O."/>
            <person name="Hibbett D.S."/>
            <person name="Nagy L.G."/>
        </authorList>
    </citation>
    <scope>NUCLEOTIDE SEQUENCE [LARGE SCALE GENOMIC DNA]</scope>
    <source>
        <strain evidence="3 4">CBS 121175</strain>
    </source>
</reference>
<name>A0A5C3L1M1_COPMA</name>
<dbReference type="Pfam" id="PF01936">
    <property type="entry name" value="NYN"/>
    <property type="match status" value="1"/>
</dbReference>
<dbReference type="EMBL" id="ML210175">
    <property type="protein sequence ID" value="TFK26433.1"/>
    <property type="molecule type" value="Genomic_DNA"/>
</dbReference>
<feature type="compositionally biased region" description="Basic and acidic residues" evidence="1">
    <location>
        <begin position="202"/>
        <end position="230"/>
    </location>
</feature>
<feature type="compositionally biased region" description="Polar residues" evidence="1">
    <location>
        <begin position="242"/>
        <end position="255"/>
    </location>
</feature>
<feature type="domain" description="NYN" evidence="2">
    <location>
        <begin position="12"/>
        <end position="148"/>
    </location>
</feature>
<evidence type="ECO:0000313" key="3">
    <source>
        <dbReference type="EMBL" id="TFK26433.1"/>
    </source>
</evidence>
<dbReference type="CDD" id="cd10910">
    <property type="entry name" value="PIN_limkain_b1_N_like"/>
    <property type="match status" value="1"/>
</dbReference>